<dbReference type="Pfam" id="PF03401">
    <property type="entry name" value="TctC"/>
    <property type="match status" value="1"/>
</dbReference>
<dbReference type="PANTHER" id="PTHR42928:SF5">
    <property type="entry name" value="BLR1237 PROTEIN"/>
    <property type="match status" value="1"/>
</dbReference>
<sequence length="314" mass="33943">MKNNLLFFLLIVLVLLLSACSDKKERSDYPNKPISIIVPFAAGGGTDAVGRVLAETLKEELNQDVVVVNKDGGSGALGMNEGLNAKADGYTLTMVTREVVTLPLLGTAPFKTEDFRYISNVNYDPAVFVVSADSEINTIEDLLNTMKENPGKLKFGASAVPNTYSSQFALATDVEFQTIPYQGAAPAITEILSGGVDFGLYSPGEVKAHIEGGNLKALAVMAEDRFSGFHDVPTLIEKGINVTSGTYRGIAVPPDTPDEIVNTLEKALKKAVNSDKFVDFMNSSFLGIDYRGPEEFKEMIDNDINNLTPIFKNQ</sequence>
<dbReference type="Gene3D" id="3.40.190.10">
    <property type="entry name" value="Periplasmic binding protein-like II"/>
    <property type="match status" value="1"/>
</dbReference>
<dbReference type="PANTHER" id="PTHR42928">
    <property type="entry name" value="TRICARBOXYLATE-BINDING PROTEIN"/>
    <property type="match status" value="1"/>
</dbReference>
<evidence type="ECO:0000256" key="1">
    <source>
        <dbReference type="ARBA" id="ARBA00006987"/>
    </source>
</evidence>
<evidence type="ECO:0000313" key="3">
    <source>
        <dbReference type="Proteomes" id="UP000681027"/>
    </source>
</evidence>
<reference evidence="2 3" key="1">
    <citation type="submission" date="2021-05" db="EMBL/GenBank/DDBJ databases">
        <title>Novel Bacillus species.</title>
        <authorList>
            <person name="Liu G."/>
        </authorList>
    </citation>
    <scope>NUCLEOTIDE SEQUENCE [LARGE SCALE GENOMIC DNA]</scope>
    <source>
        <strain evidence="2 3">FJAT-49705</strain>
    </source>
</reference>
<dbReference type="CDD" id="cd07012">
    <property type="entry name" value="PBP2_Bug_TTT"/>
    <property type="match status" value="1"/>
</dbReference>
<dbReference type="InterPro" id="IPR005064">
    <property type="entry name" value="BUG"/>
</dbReference>
<proteinExistence type="inferred from homology"/>
<dbReference type="EMBL" id="JAGYPM010000004">
    <property type="protein sequence ID" value="MBS4192334.1"/>
    <property type="molecule type" value="Genomic_DNA"/>
</dbReference>
<name>A0ABS5NZN7_9BACI</name>
<dbReference type="RefSeq" id="WP_213103755.1">
    <property type="nucleotide sequence ID" value="NZ_JAGYPM010000004.1"/>
</dbReference>
<protein>
    <submittedName>
        <fullName evidence="2">Tripartite tricarboxylate transporter substrate binding protein</fullName>
    </submittedName>
</protein>
<dbReference type="Proteomes" id="UP000681027">
    <property type="component" value="Unassembled WGS sequence"/>
</dbReference>
<dbReference type="InterPro" id="IPR042100">
    <property type="entry name" value="Bug_dom1"/>
</dbReference>
<comment type="similarity">
    <text evidence="1">Belongs to the UPF0065 (bug) family.</text>
</comment>
<dbReference type="PIRSF" id="PIRSF017082">
    <property type="entry name" value="YflP"/>
    <property type="match status" value="1"/>
</dbReference>
<gene>
    <name evidence="2" type="ORF">KHA94_19425</name>
</gene>
<dbReference type="Gene3D" id="3.40.190.150">
    <property type="entry name" value="Bordetella uptake gene, domain 1"/>
    <property type="match status" value="1"/>
</dbReference>
<comment type="caution">
    <text evidence="2">The sequence shown here is derived from an EMBL/GenBank/DDBJ whole genome shotgun (WGS) entry which is preliminary data.</text>
</comment>
<evidence type="ECO:0000313" key="2">
    <source>
        <dbReference type="EMBL" id="MBS4192334.1"/>
    </source>
</evidence>
<dbReference type="PROSITE" id="PS51257">
    <property type="entry name" value="PROKAR_LIPOPROTEIN"/>
    <property type="match status" value="1"/>
</dbReference>
<accession>A0ABS5NZN7</accession>
<organism evidence="2 3">
    <name type="scientific">Cytobacillus citreus</name>
    <dbReference type="NCBI Taxonomy" id="2833586"/>
    <lineage>
        <taxon>Bacteria</taxon>
        <taxon>Bacillati</taxon>
        <taxon>Bacillota</taxon>
        <taxon>Bacilli</taxon>
        <taxon>Bacillales</taxon>
        <taxon>Bacillaceae</taxon>
        <taxon>Cytobacillus</taxon>
    </lineage>
</organism>
<keyword evidence="3" id="KW-1185">Reference proteome</keyword>
<dbReference type="SUPFAM" id="SSF53850">
    <property type="entry name" value="Periplasmic binding protein-like II"/>
    <property type="match status" value="2"/>
</dbReference>